<reference evidence="7" key="1">
    <citation type="submission" date="2016-01" db="EMBL/GenBank/DDBJ databases">
        <title>Reference transcriptome for the parasite Schistocephalus solidus: insights into the molecular evolution of parasitism.</title>
        <authorList>
            <person name="Hebert F.O."/>
            <person name="Grambauer S."/>
            <person name="Barber I."/>
            <person name="Landry C.R."/>
            <person name="Aubin-Horth N."/>
        </authorList>
    </citation>
    <scope>NUCLEOTIDE SEQUENCE</scope>
</reference>
<organism evidence="7">
    <name type="scientific">Schistocephalus solidus</name>
    <name type="common">Tapeworm</name>
    <dbReference type="NCBI Taxonomy" id="70667"/>
    <lineage>
        <taxon>Eukaryota</taxon>
        <taxon>Metazoa</taxon>
        <taxon>Spiralia</taxon>
        <taxon>Lophotrochozoa</taxon>
        <taxon>Platyhelminthes</taxon>
        <taxon>Cestoda</taxon>
        <taxon>Eucestoda</taxon>
        <taxon>Diphyllobothriidea</taxon>
        <taxon>Diphyllobothriidae</taxon>
        <taxon>Schistocephalus</taxon>
    </lineage>
</organism>
<feature type="non-terminal residue" evidence="7">
    <location>
        <position position="1"/>
    </location>
</feature>
<keyword evidence="1" id="KW-0479">Metal-binding</keyword>
<evidence type="ECO:0000259" key="6">
    <source>
        <dbReference type="PROSITE" id="PS52027"/>
    </source>
</evidence>
<name>A0A0X3Q1V2_SCHSO</name>
<accession>A0A0X3Q1V2</accession>
<dbReference type="AlphaFoldDB" id="A0A0X3Q1V2"/>
<evidence type="ECO:0000256" key="4">
    <source>
        <dbReference type="PROSITE-ProRule" id="PRU01371"/>
    </source>
</evidence>
<feature type="compositionally biased region" description="Basic and acidic residues" evidence="5">
    <location>
        <begin position="211"/>
        <end position="223"/>
    </location>
</feature>
<feature type="compositionally biased region" description="Basic residues" evidence="5">
    <location>
        <begin position="528"/>
        <end position="544"/>
    </location>
</feature>
<evidence type="ECO:0000256" key="3">
    <source>
        <dbReference type="ARBA" id="ARBA00022833"/>
    </source>
</evidence>
<feature type="compositionally biased region" description="Polar residues" evidence="5">
    <location>
        <begin position="350"/>
        <end position="360"/>
    </location>
</feature>
<evidence type="ECO:0000313" key="7">
    <source>
        <dbReference type="EMBL" id="JAP57430.1"/>
    </source>
</evidence>
<dbReference type="InterPro" id="IPR049899">
    <property type="entry name" value="Znf_C2HC_C3H"/>
</dbReference>
<protein>
    <recommendedName>
        <fullName evidence="6">C2HC/C3H-type domain-containing protein</fullName>
    </recommendedName>
</protein>
<evidence type="ECO:0000256" key="5">
    <source>
        <dbReference type="SAM" id="MobiDB-lite"/>
    </source>
</evidence>
<feature type="region of interest" description="Disordered" evidence="5">
    <location>
        <begin position="320"/>
        <end position="390"/>
    </location>
</feature>
<evidence type="ECO:0000256" key="1">
    <source>
        <dbReference type="ARBA" id="ARBA00022723"/>
    </source>
</evidence>
<keyword evidence="2 4" id="KW-0863">Zinc-finger</keyword>
<proteinExistence type="predicted"/>
<feature type="region of interest" description="Disordered" evidence="5">
    <location>
        <begin position="203"/>
        <end position="225"/>
    </location>
</feature>
<keyword evidence="3" id="KW-0862">Zinc</keyword>
<feature type="compositionally biased region" description="Low complexity" evidence="5">
    <location>
        <begin position="330"/>
        <end position="349"/>
    </location>
</feature>
<dbReference type="Pfam" id="PF13913">
    <property type="entry name" value="zf-C2HC_2"/>
    <property type="match status" value="2"/>
</dbReference>
<dbReference type="GO" id="GO:0008270">
    <property type="term" value="F:zinc ion binding"/>
    <property type="evidence" value="ECO:0007669"/>
    <property type="project" value="UniProtKB-KW"/>
</dbReference>
<feature type="domain" description="C2HC/C3H-type" evidence="6">
    <location>
        <begin position="32"/>
        <end position="61"/>
    </location>
</feature>
<sequence length="854" mass="94553">FWFAHSLNYFLFLSVPTHREMGSEHTQQENFELLPCEYCNRHFFQRSLEKHRVGCERDWIRKNCSNGPKRDSQKPSPVISNIMGVKLKIGSMADMLALGAERRKRWRLRHEEFLHIVLSARAAKRAELGEEPLVIEPLSAEVTQAGLVLCEKCGRRFSEGVFEKHKDLCKEVRDLQATDLTEEQKDAKARFLKRMKYSRHVCGRVNQQESTGEKENSTSEPRTELYPPLSCAAEMQKMQSLLKDIIPNLSNATEKLQQSDVLNQFLQQLLPAGFPPSRDDALLQISNCNKTVMPNCKLVNPPESDSRSVSQFLCDKNNLRKSSVGDDSPKYSSPSAVSSISSLSTFSPPLDSSSDYSQKGSLEDAEEELKHKAEGTSKGPQCLPGAVPSRPSTIEPKFLTDCLPLNQDSGCCLKMCRTATTDSSKLATDTALTNAAVPASDGDIYVTPPNTGSNAEQPTHLTNWKAKHQHSRPHGQPKINNYVRNNCKSSSGANTGLSRFLPTCSKSRSIIPVKADASEAKNTSASERHHHCHRHHQHRHHQRPGHSAVPPVDGHQSQKKCEPYCETGSCLANHQDFAVFASSTRKNCVRPSECCPQPQVEICRKEAQEASQTPLCHSNTGSSPVFYQFVKTMEAGDRDSNSRFQDEIEKPVLPGSPCGSNSVTSASFMSAVTSNSQYWLAKASDQFNQSTTVSPTSSLSLVYLDVESAPSDDVSMRSGNVVKPSTYSSETCKSKNLPAYTLGNVTSVLLTQTLRSDTGTFRPSQDRPVVRNEQEHLMGKEGPPTTMLQNISISDNTESLAHYRFCSQCGERFFEDAKFCGLCGTSRRFGRQPSLAVTEVRPKVNFASGQASSS</sequence>
<evidence type="ECO:0000256" key="2">
    <source>
        <dbReference type="ARBA" id="ARBA00022771"/>
    </source>
</evidence>
<dbReference type="PROSITE" id="PS52027">
    <property type="entry name" value="ZF_C2HC_C3H"/>
    <property type="match status" value="1"/>
</dbReference>
<dbReference type="EMBL" id="GEEE01005795">
    <property type="protein sequence ID" value="JAP57430.1"/>
    <property type="molecule type" value="Transcribed_RNA"/>
</dbReference>
<gene>
    <name evidence="7" type="ORF">TR168222</name>
</gene>
<feature type="region of interest" description="Disordered" evidence="5">
    <location>
        <begin position="520"/>
        <end position="554"/>
    </location>
</feature>